<comment type="caution">
    <text evidence="1">The sequence shown here is derived from an EMBL/GenBank/DDBJ whole genome shotgun (WGS) entry which is preliminary data.</text>
</comment>
<dbReference type="AlphaFoldDB" id="A0A3M7PL51"/>
<proteinExistence type="predicted"/>
<protein>
    <submittedName>
        <fullName evidence="1">Uncharacterized protein</fullName>
    </submittedName>
</protein>
<dbReference type="EMBL" id="REGN01010032">
    <property type="protein sequence ID" value="RMZ99822.1"/>
    <property type="molecule type" value="Genomic_DNA"/>
</dbReference>
<gene>
    <name evidence="1" type="ORF">BpHYR1_007074</name>
</gene>
<name>A0A3M7PL51_BRAPC</name>
<evidence type="ECO:0000313" key="2">
    <source>
        <dbReference type="Proteomes" id="UP000276133"/>
    </source>
</evidence>
<keyword evidence="2" id="KW-1185">Reference proteome</keyword>
<accession>A0A3M7PL51</accession>
<reference evidence="1 2" key="1">
    <citation type="journal article" date="2018" name="Sci. Rep.">
        <title>Genomic signatures of local adaptation to the degree of environmental predictability in rotifers.</title>
        <authorList>
            <person name="Franch-Gras L."/>
            <person name="Hahn C."/>
            <person name="Garcia-Roger E.M."/>
            <person name="Carmona M.J."/>
            <person name="Serra M."/>
            <person name="Gomez A."/>
        </authorList>
    </citation>
    <scope>NUCLEOTIDE SEQUENCE [LARGE SCALE GENOMIC DNA]</scope>
    <source>
        <strain evidence="1">HYR1</strain>
    </source>
</reference>
<organism evidence="1 2">
    <name type="scientific">Brachionus plicatilis</name>
    <name type="common">Marine rotifer</name>
    <name type="synonym">Brachionus muelleri</name>
    <dbReference type="NCBI Taxonomy" id="10195"/>
    <lineage>
        <taxon>Eukaryota</taxon>
        <taxon>Metazoa</taxon>
        <taxon>Spiralia</taxon>
        <taxon>Gnathifera</taxon>
        <taxon>Rotifera</taxon>
        <taxon>Eurotatoria</taxon>
        <taxon>Monogononta</taxon>
        <taxon>Pseudotrocha</taxon>
        <taxon>Ploima</taxon>
        <taxon>Brachionidae</taxon>
        <taxon>Brachionus</taxon>
    </lineage>
</organism>
<evidence type="ECO:0000313" key="1">
    <source>
        <dbReference type="EMBL" id="RMZ99822.1"/>
    </source>
</evidence>
<dbReference type="Proteomes" id="UP000276133">
    <property type="component" value="Unassembled WGS sequence"/>
</dbReference>
<sequence length="141" mass="16037">MIKAFTDLTCGFYVDLRIKKLIINLYINLVRNCWKKLKLKKINLFFSFLEIDKIFLVQNNLKKNKEIFKQNVALKISLVNKFLSNKKSCINETLNTGQFDGPARPAIAVSGGPSRQTLPDSASMLGCKKLNNLNLKLKNSN</sequence>